<dbReference type="PANTHER" id="PTHR47363">
    <property type="entry name" value="GLUCOKINASE"/>
    <property type="match status" value="1"/>
</dbReference>
<proteinExistence type="inferred from homology"/>
<name>A0A1V2ZWY7_9GAMM</name>
<comment type="caution">
    <text evidence="4">The sequence shown here is derived from an EMBL/GenBank/DDBJ whole genome shotgun (WGS) entry which is preliminary data.</text>
</comment>
<evidence type="ECO:0000256" key="3">
    <source>
        <dbReference type="RuleBase" id="RU004046"/>
    </source>
</evidence>
<dbReference type="OrthoDB" id="9800595at2"/>
<dbReference type="RefSeq" id="WP_077244606.1">
    <property type="nucleotide sequence ID" value="NZ_MUZR01000046.1"/>
</dbReference>
<dbReference type="STRING" id="252474.B1A74_10475"/>
<keyword evidence="5" id="KW-1185">Reference proteome</keyword>
<dbReference type="GO" id="GO:0005524">
    <property type="term" value="F:ATP binding"/>
    <property type="evidence" value="ECO:0007669"/>
    <property type="project" value="InterPro"/>
</dbReference>
<dbReference type="SUPFAM" id="SSF53067">
    <property type="entry name" value="Actin-like ATPase domain"/>
    <property type="match status" value="1"/>
</dbReference>
<dbReference type="AlphaFoldDB" id="A0A1V2ZWY7"/>
<organism evidence="4 5">
    <name type="scientific">Thioalkalivibrio halophilus</name>
    <dbReference type="NCBI Taxonomy" id="252474"/>
    <lineage>
        <taxon>Bacteria</taxon>
        <taxon>Pseudomonadati</taxon>
        <taxon>Pseudomonadota</taxon>
        <taxon>Gammaproteobacteria</taxon>
        <taxon>Chromatiales</taxon>
        <taxon>Ectothiorhodospiraceae</taxon>
        <taxon>Thioalkalivibrio</taxon>
    </lineage>
</organism>
<dbReference type="PANTHER" id="PTHR47363:SF1">
    <property type="entry name" value="GLUCOKINASE"/>
    <property type="match status" value="1"/>
</dbReference>
<comment type="similarity">
    <text evidence="3">Belongs to the bacterial glucokinase family.</text>
</comment>
<dbReference type="EMBL" id="MUZR01000046">
    <property type="protein sequence ID" value="OOC09521.1"/>
    <property type="molecule type" value="Genomic_DNA"/>
</dbReference>
<evidence type="ECO:0000256" key="2">
    <source>
        <dbReference type="ARBA" id="ARBA00022777"/>
    </source>
</evidence>
<dbReference type="InterPro" id="IPR003836">
    <property type="entry name" value="Glucokinase"/>
</dbReference>
<dbReference type="CDD" id="cd24008">
    <property type="entry name" value="ASKHA_NBD_GLK"/>
    <property type="match status" value="1"/>
</dbReference>
<dbReference type="Gene3D" id="3.40.367.20">
    <property type="match status" value="1"/>
</dbReference>
<keyword evidence="2 4" id="KW-0418">Kinase</keyword>
<reference evidence="4 5" key="1">
    <citation type="submission" date="2017-02" db="EMBL/GenBank/DDBJ databases">
        <title>Genomic diversity within the haloalkaliphilic genus Thioalkalivibrio.</title>
        <authorList>
            <person name="Ahn A.-C."/>
            <person name="Meier-Kolthoff J."/>
            <person name="Overmars L."/>
            <person name="Richter M."/>
            <person name="Woyke T."/>
            <person name="Sorokin D.Y."/>
            <person name="Muyzer G."/>
        </authorList>
    </citation>
    <scope>NUCLEOTIDE SEQUENCE [LARGE SCALE GENOMIC DNA]</scope>
    <source>
        <strain evidence="4 5">HL17</strain>
    </source>
</reference>
<dbReference type="InterPro" id="IPR043129">
    <property type="entry name" value="ATPase_NBD"/>
</dbReference>
<dbReference type="Pfam" id="PF02685">
    <property type="entry name" value="Glucokinase"/>
    <property type="match status" value="1"/>
</dbReference>
<dbReference type="GO" id="GO:0006096">
    <property type="term" value="P:glycolytic process"/>
    <property type="evidence" value="ECO:0007669"/>
    <property type="project" value="InterPro"/>
</dbReference>
<keyword evidence="1" id="KW-0808">Transferase</keyword>
<dbReference type="Gene3D" id="3.30.420.40">
    <property type="match status" value="1"/>
</dbReference>
<evidence type="ECO:0000313" key="4">
    <source>
        <dbReference type="EMBL" id="OOC09521.1"/>
    </source>
</evidence>
<dbReference type="Proteomes" id="UP000189177">
    <property type="component" value="Unassembled WGS sequence"/>
</dbReference>
<dbReference type="GO" id="GO:0005536">
    <property type="term" value="F:D-glucose binding"/>
    <property type="evidence" value="ECO:0007669"/>
    <property type="project" value="InterPro"/>
</dbReference>
<protein>
    <submittedName>
        <fullName evidence="4">Glucokinase</fullName>
    </submittedName>
</protein>
<evidence type="ECO:0000256" key="1">
    <source>
        <dbReference type="ARBA" id="ARBA00022679"/>
    </source>
</evidence>
<accession>A0A1V2ZWY7</accession>
<evidence type="ECO:0000313" key="5">
    <source>
        <dbReference type="Proteomes" id="UP000189177"/>
    </source>
</evidence>
<gene>
    <name evidence="4" type="ORF">B1A74_10475</name>
</gene>
<sequence>MQLIVADVGGTNTRLARAEYARGRWQLHATTHYPSREYADLGSILRDWLAHPEQADAEFAGAGLAIAGPVQGGRGRVTNLDWPELDAAELATSAGVPVALLNDFAAVGACLEALTPEDRLILQDGDADPTGPRLVTGAGTGLGTCLVTPPAGADAPPAIHPGEGGHARFSPADADETELAAFVTAEAGRCTREHLLSGRGIARIGRFELQRRDDPELGRALAAAEPAAAISALADTGHAAALQVVRRFVTLYAGQLADMALTALPRGGVFIGGGIAPRWTDHFLAPAFREAFRARPPMEDLLERLPVELIIHPEPGLLGAAVAASRARPHGASAP</sequence>
<dbReference type="GO" id="GO:0004340">
    <property type="term" value="F:glucokinase activity"/>
    <property type="evidence" value="ECO:0007669"/>
    <property type="project" value="InterPro"/>
</dbReference>